<keyword evidence="3" id="KW-1185">Reference proteome</keyword>
<dbReference type="SUPFAM" id="SSF52047">
    <property type="entry name" value="RNI-like"/>
    <property type="match status" value="1"/>
</dbReference>
<gene>
    <name evidence="2" type="ORF">AAF712_007080</name>
</gene>
<dbReference type="Proteomes" id="UP001437256">
    <property type="component" value="Unassembled WGS sequence"/>
</dbReference>
<dbReference type="InterPro" id="IPR036047">
    <property type="entry name" value="F-box-like_dom_sf"/>
</dbReference>
<protein>
    <recommendedName>
        <fullName evidence="1">F-box domain-containing protein</fullName>
    </recommendedName>
</protein>
<evidence type="ECO:0000259" key="1">
    <source>
        <dbReference type="Pfam" id="PF12937"/>
    </source>
</evidence>
<dbReference type="InterPro" id="IPR001810">
    <property type="entry name" value="F-box_dom"/>
</dbReference>
<organism evidence="2 3">
    <name type="scientific">Marasmius tenuissimus</name>
    <dbReference type="NCBI Taxonomy" id="585030"/>
    <lineage>
        <taxon>Eukaryota</taxon>
        <taxon>Fungi</taxon>
        <taxon>Dikarya</taxon>
        <taxon>Basidiomycota</taxon>
        <taxon>Agaricomycotina</taxon>
        <taxon>Agaricomycetes</taxon>
        <taxon>Agaricomycetidae</taxon>
        <taxon>Agaricales</taxon>
        <taxon>Marasmiineae</taxon>
        <taxon>Marasmiaceae</taxon>
        <taxon>Marasmius</taxon>
    </lineage>
</organism>
<accession>A0ABR2ZX68</accession>
<dbReference type="CDD" id="cd09917">
    <property type="entry name" value="F-box_SF"/>
    <property type="match status" value="1"/>
</dbReference>
<name>A0ABR2ZX68_9AGAR</name>
<comment type="caution">
    <text evidence="2">The sequence shown here is derived from an EMBL/GenBank/DDBJ whole genome shotgun (WGS) entry which is preliminary data.</text>
</comment>
<evidence type="ECO:0000313" key="3">
    <source>
        <dbReference type="Proteomes" id="UP001437256"/>
    </source>
</evidence>
<reference evidence="2 3" key="1">
    <citation type="submission" date="2024-05" db="EMBL/GenBank/DDBJ databases">
        <title>A draft genome resource for the thread blight pathogen Marasmius tenuissimus strain MS-2.</title>
        <authorList>
            <person name="Yulfo-Soto G.E."/>
            <person name="Baruah I.K."/>
            <person name="Amoako-Attah I."/>
            <person name="Bukari Y."/>
            <person name="Meinhardt L.W."/>
            <person name="Bailey B.A."/>
            <person name="Cohen S.P."/>
        </authorList>
    </citation>
    <scope>NUCLEOTIDE SEQUENCE [LARGE SCALE GENOMIC DNA]</scope>
    <source>
        <strain evidence="2 3">MS-2</strain>
    </source>
</reference>
<sequence>MDNRRLTTADIPFDLLLCIMEQVDRKTLCACTRVSRLFHEAALPSLYKSVRVYVCRFHKLDFDSGPFRILNEHPHLKPFVKNVEICLGLNDYVKNREYLSPLWETLSELTNITSFSFWPPEDFYYHLPQLLTETIVTALSRCEKLEDITLLSTISASSVSRLSQLKSVRSVRFGHLLSYETLNALGTWFREINGEFRSLSIMKAHVVSSTAITHIAPYIFNLRTLHIGTNHTLTSRDLLALFTYTPQLRFLDITYYEFLAVPLPLLNTQNQTPQTPQDPLLPNLECLVIRHSGLSHQPAFDDLFSWIKLVITSSPLTSFSIFSDDGRECEFSDRFLATLLTKPMLAILNLPSMPLRRREEMGRLFEAFWRLRVVSVLVADVEVFDFYKSVLPGQVDLGSITTIYLRAKRVDVPVSFDALAGRVKEAMGALRPGRGSGYVHLREQEKATGQKLLFALWTAGPMTDRAGLNLLKDEYPGMYTPFN</sequence>
<dbReference type="InterPro" id="IPR032675">
    <property type="entry name" value="LRR_dom_sf"/>
</dbReference>
<evidence type="ECO:0000313" key="2">
    <source>
        <dbReference type="EMBL" id="KAL0065953.1"/>
    </source>
</evidence>
<dbReference type="EMBL" id="JBBXMP010000041">
    <property type="protein sequence ID" value="KAL0065953.1"/>
    <property type="molecule type" value="Genomic_DNA"/>
</dbReference>
<proteinExistence type="predicted"/>
<dbReference type="Gene3D" id="3.80.10.10">
    <property type="entry name" value="Ribonuclease Inhibitor"/>
    <property type="match status" value="1"/>
</dbReference>
<feature type="domain" description="F-box" evidence="1">
    <location>
        <begin position="9"/>
        <end position="50"/>
    </location>
</feature>
<dbReference type="Pfam" id="PF12937">
    <property type="entry name" value="F-box-like"/>
    <property type="match status" value="1"/>
</dbReference>
<dbReference type="SUPFAM" id="SSF81383">
    <property type="entry name" value="F-box domain"/>
    <property type="match status" value="1"/>
</dbReference>